<reference evidence="1" key="5">
    <citation type="journal article" date="2021" name="G3 (Bethesda)">
        <title>Aegilops tauschii genome assembly Aet v5.0 features greater sequence contiguity and improved annotation.</title>
        <authorList>
            <person name="Wang L."/>
            <person name="Zhu T."/>
            <person name="Rodriguez J.C."/>
            <person name="Deal K.R."/>
            <person name="Dubcovsky J."/>
            <person name="McGuire P.E."/>
            <person name="Lux T."/>
            <person name="Spannagl M."/>
            <person name="Mayer K.F.X."/>
            <person name="Baldrich P."/>
            <person name="Meyers B.C."/>
            <person name="Huo N."/>
            <person name="Gu Y.Q."/>
            <person name="Zhou H."/>
            <person name="Devos K.M."/>
            <person name="Bennetzen J.L."/>
            <person name="Unver T."/>
            <person name="Budak H."/>
            <person name="Gulick P.J."/>
            <person name="Galiba G."/>
            <person name="Kalapos B."/>
            <person name="Nelson D.R."/>
            <person name="Li P."/>
            <person name="You F.M."/>
            <person name="Luo M.C."/>
            <person name="Dvorak J."/>
        </authorList>
    </citation>
    <scope>NUCLEOTIDE SEQUENCE [LARGE SCALE GENOMIC DNA]</scope>
    <source>
        <strain evidence="1">cv. AL8/78</strain>
    </source>
</reference>
<accession>A0A453P8R1</accession>
<dbReference type="AlphaFoldDB" id="A0A453P8R1"/>
<evidence type="ECO:0000313" key="2">
    <source>
        <dbReference type="Proteomes" id="UP000015105"/>
    </source>
</evidence>
<protein>
    <submittedName>
        <fullName evidence="1">Uncharacterized protein</fullName>
    </submittedName>
</protein>
<keyword evidence="2" id="KW-1185">Reference proteome</keyword>
<dbReference type="EnsemblPlants" id="AET6Gv20647900.6">
    <property type="protein sequence ID" value="AET6Gv20647900.6"/>
    <property type="gene ID" value="AET6Gv20647900"/>
</dbReference>
<name>A0A453P8R1_AEGTS</name>
<reference evidence="2" key="1">
    <citation type="journal article" date="2014" name="Science">
        <title>Ancient hybridizations among the ancestral genomes of bread wheat.</title>
        <authorList>
            <consortium name="International Wheat Genome Sequencing Consortium,"/>
            <person name="Marcussen T."/>
            <person name="Sandve S.R."/>
            <person name="Heier L."/>
            <person name="Spannagl M."/>
            <person name="Pfeifer M."/>
            <person name="Jakobsen K.S."/>
            <person name="Wulff B.B."/>
            <person name="Steuernagel B."/>
            <person name="Mayer K.F."/>
            <person name="Olsen O.A."/>
        </authorList>
    </citation>
    <scope>NUCLEOTIDE SEQUENCE [LARGE SCALE GENOMIC DNA]</scope>
    <source>
        <strain evidence="2">cv. AL8/78</strain>
    </source>
</reference>
<evidence type="ECO:0000313" key="1">
    <source>
        <dbReference type="EnsemblPlants" id="AET6Gv20647900.6"/>
    </source>
</evidence>
<reference evidence="1" key="3">
    <citation type="journal article" date="2017" name="Nature">
        <title>Genome sequence of the progenitor of the wheat D genome Aegilops tauschii.</title>
        <authorList>
            <person name="Luo M.C."/>
            <person name="Gu Y.Q."/>
            <person name="Puiu D."/>
            <person name="Wang H."/>
            <person name="Twardziok S.O."/>
            <person name="Deal K.R."/>
            <person name="Huo N."/>
            <person name="Zhu T."/>
            <person name="Wang L."/>
            <person name="Wang Y."/>
            <person name="McGuire P.E."/>
            <person name="Liu S."/>
            <person name="Long H."/>
            <person name="Ramasamy R.K."/>
            <person name="Rodriguez J.C."/>
            <person name="Van S.L."/>
            <person name="Yuan L."/>
            <person name="Wang Z."/>
            <person name="Xia Z."/>
            <person name="Xiao L."/>
            <person name="Anderson O.D."/>
            <person name="Ouyang S."/>
            <person name="Liang Y."/>
            <person name="Zimin A.V."/>
            <person name="Pertea G."/>
            <person name="Qi P."/>
            <person name="Bennetzen J.L."/>
            <person name="Dai X."/>
            <person name="Dawson M.W."/>
            <person name="Muller H.G."/>
            <person name="Kugler K."/>
            <person name="Rivarola-Duarte L."/>
            <person name="Spannagl M."/>
            <person name="Mayer K.F.X."/>
            <person name="Lu F.H."/>
            <person name="Bevan M.W."/>
            <person name="Leroy P."/>
            <person name="Li P."/>
            <person name="You F.M."/>
            <person name="Sun Q."/>
            <person name="Liu Z."/>
            <person name="Lyons E."/>
            <person name="Wicker T."/>
            <person name="Salzberg S.L."/>
            <person name="Devos K.M."/>
            <person name="Dvorak J."/>
        </authorList>
    </citation>
    <scope>NUCLEOTIDE SEQUENCE [LARGE SCALE GENOMIC DNA]</scope>
    <source>
        <strain evidence="1">cv. AL8/78</strain>
    </source>
</reference>
<dbReference type="Gramene" id="AET6Gv20647900.6">
    <property type="protein sequence ID" value="AET6Gv20647900.6"/>
    <property type="gene ID" value="AET6Gv20647900"/>
</dbReference>
<reference evidence="2" key="2">
    <citation type="journal article" date="2017" name="Nat. Plants">
        <title>The Aegilops tauschii genome reveals multiple impacts of transposons.</title>
        <authorList>
            <person name="Zhao G."/>
            <person name="Zou C."/>
            <person name="Li K."/>
            <person name="Wang K."/>
            <person name="Li T."/>
            <person name="Gao L."/>
            <person name="Zhang X."/>
            <person name="Wang H."/>
            <person name="Yang Z."/>
            <person name="Liu X."/>
            <person name="Jiang W."/>
            <person name="Mao L."/>
            <person name="Kong X."/>
            <person name="Jiao Y."/>
            <person name="Jia J."/>
        </authorList>
    </citation>
    <scope>NUCLEOTIDE SEQUENCE [LARGE SCALE GENOMIC DNA]</scope>
    <source>
        <strain evidence="2">cv. AL8/78</strain>
    </source>
</reference>
<reference evidence="1" key="4">
    <citation type="submission" date="2019-03" db="UniProtKB">
        <authorList>
            <consortium name="EnsemblPlants"/>
        </authorList>
    </citation>
    <scope>IDENTIFICATION</scope>
</reference>
<proteinExistence type="predicted"/>
<organism evidence="1 2">
    <name type="scientific">Aegilops tauschii subsp. strangulata</name>
    <name type="common">Goatgrass</name>
    <dbReference type="NCBI Taxonomy" id="200361"/>
    <lineage>
        <taxon>Eukaryota</taxon>
        <taxon>Viridiplantae</taxon>
        <taxon>Streptophyta</taxon>
        <taxon>Embryophyta</taxon>
        <taxon>Tracheophyta</taxon>
        <taxon>Spermatophyta</taxon>
        <taxon>Magnoliopsida</taxon>
        <taxon>Liliopsida</taxon>
        <taxon>Poales</taxon>
        <taxon>Poaceae</taxon>
        <taxon>BOP clade</taxon>
        <taxon>Pooideae</taxon>
        <taxon>Triticodae</taxon>
        <taxon>Triticeae</taxon>
        <taxon>Triticinae</taxon>
        <taxon>Aegilops</taxon>
    </lineage>
</organism>
<sequence>MVCGVQGAAGAGVLRGNVAAAAAQRGGRGEADFAAEHGVPELLRSLSGYPLSHLSRTLTIVPSMKLLSVFSVWRWVYLLQGDKTREDLLVSCNQSDRIL</sequence>
<dbReference type="Proteomes" id="UP000015105">
    <property type="component" value="Chromosome 6D"/>
</dbReference>